<accession>A0ABY8Q3Z4</accession>
<protein>
    <submittedName>
        <fullName evidence="2">Cbb3-type cytochrome c oxidase subunit 3</fullName>
    </submittedName>
</protein>
<organism evidence="2 3">
    <name type="scientific">Fuscovulum ytuae</name>
    <dbReference type="NCBI Taxonomy" id="3042299"/>
    <lineage>
        <taxon>Bacteria</taxon>
        <taxon>Pseudomonadati</taxon>
        <taxon>Pseudomonadota</taxon>
        <taxon>Alphaproteobacteria</taxon>
        <taxon>Rhodobacterales</taxon>
        <taxon>Paracoccaceae</taxon>
        <taxon>Fuscovulum</taxon>
    </lineage>
</organism>
<evidence type="ECO:0000313" key="2">
    <source>
        <dbReference type="EMBL" id="WGV15569.1"/>
    </source>
</evidence>
<keyword evidence="1" id="KW-0472">Membrane</keyword>
<evidence type="ECO:0000313" key="3">
    <source>
        <dbReference type="Proteomes" id="UP001230978"/>
    </source>
</evidence>
<dbReference type="RefSeq" id="WP_281465067.1">
    <property type="nucleotide sequence ID" value="NZ_CP124535.1"/>
</dbReference>
<dbReference type="CDD" id="cd01324">
    <property type="entry name" value="cbb3_Oxidase_CcoQ"/>
    <property type="match status" value="1"/>
</dbReference>
<gene>
    <name evidence="2" type="ORF">QF092_15070</name>
</gene>
<keyword evidence="1" id="KW-1133">Transmembrane helix</keyword>
<dbReference type="Pfam" id="PF05545">
    <property type="entry name" value="FixQ"/>
    <property type="match status" value="1"/>
</dbReference>
<name>A0ABY8Q3Z4_9RHOB</name>
<dbReference type="Proteomes" id="UP001230978">
    <property type="component" value="Chromosome"/>
</dbReference>
<evidence type="ECO:0000256" key="1">
    <source>
        <dbReference type="SAM" id="Phobius"/>
    </source>
</evidence>
<dbReference type="InterPro" id="IPR008621">
    <property type="entry name" value="Cbb3-typ_cyt_oxidase_comp"/>
</dbReference>
<feature type="transmembrane region" description="Helical" evidence="1">
    <location>
        <begin position="14"/>
        <end position="31"/>
    </location>
</feature>
<sequence length="68" mass="7562">METYSLLREFADSWMLLLLVMVFLGVLVWAWRPGSRKMHDDAAASIFRNELKPAGGGAPAPARSQKEA</sequence>
<dbReference type="EMBL" id="CP124535">
    <property type="protein sequence ID" value="WGV15569.1"/>
    <property type="molecule type" value="Genomic_DNA"/>
</dbReference>
<proteinExistence type="predicted"/>
<reference evidence="2 3" key="1">
    <citation type="submission" date="2023-04" db="EMBL/GenBank/DDBJ databases">
        <title>YMD61, complete Genome.</title>
        <authorList>
            <person name="Zhang J."/>
        </authorList>
    </citation>
    <scope>NUCLEOTIDE SEQUENCE [LARGE SCALE GENOMIC DNA]</scope>
    <source>
        <strain evidence="2 3">YMD61</strain>
    </source>
</reference>
<keyword evidence="1" id="KW-0812">Transmembrane</keyword>
<keyword evidence="3" id="KW-1185">Reference proteome</keyword>